<dbReference type="PANTHER" id="PTHR39569">
    <property type="entry name" value="INORGANIC TRIPHOSPHATASE"/>
    <property type="match status" value="1"/>
</dbReference>
<dbReference type="PANTHER" id="PTHR39569:SF1">
    <property type="entry name" value="INORGANIC TRIPHOSPHATASE"/>
    <property type="match status" value="1"/>
</dbReference>
<dbReference type="AlphaFoldDB" id="A0A1E5QAC8"/>
<proteinExistence type="predicted"/>
<accession>A0A1E5QAC8</accession>
<dbReference type="PROSITE" id="PS51708">
    <property type="entry name" value="CHAD"/>
    <property type="match status" value="1"/>
</dbReference>
<dbReference type="Pfam" id="PF05235">
    <property type="entry name" value="CHAD"/>
    <property type="match status" value="1"/>
</dbReference>
<organism evidence="3 4">
    <name type="scientific">Magnetovibrio blakemorei</name>
    <dbReference type="NCBI Taxonomy" id="28181"/>
    <lineage>
        <taxon>Bacteria</taxon>
        <taxon>Pseudomonadati</taxon>
        <taxon>Pseudomonadota</taxon>
        <taxon>Alphaproteobacteria</taxon>
        <taxon>Rhodospirillales</taxon>
        <taxon>Magnetovibrionaceae</taxon>
        <taxon>Magnetovibrio</taxon>
    </lineage>
</organism>
<evidence type="ECO:0000259" key="2">
    <source>
        <dbReference type="PROSITE" id="PS51708"/>
    </source>
</evidence>
<keyword evidence="4" id="KW-1185">Reference proteome</keyword>
<dbReference type="SMART" id="SM00880">
    <property type="entry name" value="CHAD"/>
    <property type="match status" value="1"/>
</dbReference>
<dbReference type="CDD" id="cd07756">
    <property type="entry name" value="CYTH-like_Pase_CHAD"/>
    <property type="match status" value="1"/>
</dbReference>
<dbReference type="Pfam" id="PF01928">
    <property type="entry name" value="CYTH"/>
    <property type="match status" value="1"/>
</dbReference>
<dbReference type="OrthoDB" id="9777271at2"/>
<evidence type="ECO:0008006" key="5">
    <source>
        <dbReference type="Google" id="ProtNLM"/>
    </source>
</evidence>
<dbReference type="Gene3D" id="2.40.320.10">
    <property type="entry name" value="Hypothetical Protein Pfu-838710-001"/>
    <property type="match status" value="1"/>
</dbReference>
<dbReference type="EMBL" id="MCGG01000010">
    <property type="protein sequence ID" value="OEJ68900.1"/>
    <property type="molecule type" value="Genomic_DNA"/>
</dbReference>
<dbReference type="GO" id="GO:0046872">
    <property type="term" value="F:metal ion binding"/>
    <property type="evidence" value="ECO:0007669"/>
    <property type="project" value="TreeGrafter"/>
</dbReference>
<dbReference type="Gene3D" id="1.40.20.10">
    <property type="entry name" value="CHAD domain"/>
    <property type="match status" value="1"/>
</dbReference>
<dbReference type="PROSITE" id="PS51707">
    <property type="entry name" value="CYTH"/>
    <property type="match status" value="1"/>
</dbReference>
<dbReference type="InterPro" id="IPR023577">
    <property type="entry name" value="CYTH_domain"/>
</dbReference>
<dbReference type="SMART" id="SM01118">
    <property type="entry name" value="CYTH"/>
    <property type="match status" value="1"/>
</dbReference>
<dbReference type="SUPFAM" id="SSF55154">
    <property type="entry name" value="CYTH-like phosphatases"/>
    <property type="match status" value="1"/>
</dbReference>
<dbReference type="Proteomes" id="UP000095347">
    <property type="component" value="Unassembled WGS sequence"/>
</dbReference>
<protein>
    <recommendedName>
        <fullName evidence="5">CHAD domain-containing protein</fullName>
    </recommendedName>
</protein>
<dbReference type="InterPro" id="IPR039013">
    <property type="entry name" value="YgiF"/>
</dbReference>
<evidence type="ECO:0000313" key="3">
    <source>
        <dbReference type="EMBL" id="OEJ68900.1"/>
    </source>
</evidence>
<comment type="caution">
    <text evidence="3">The sequence shown here is derived from an EMBL/GenBank/DDBJ whole genome shotgun (WGS) entry which is preliminary data.</text>
</comment>
<evidence type="ECO:0000313" key="4">
    <source>
        <dbReference type="Proteomes" id="UP000095347"/>
    </source>
</evidence>
<dbReference type="RefSeq" id="WP_069956967.1">
    <property type="nucleotide sequence ID" value="NZ_MCGG01000010.1"/>
</dbReference>
<dbReference type="InterPro" id="IPR007899">
    <property type="entry name" value="CHAD_dom"/>
</dbReference>
<feature type="domain" description="CHAD" evidence="2">
    <location>
        <begin position="237"/>
        <end position="528"/>
    </location>
</feature>
<dbReference type="InterPro" id="IPR033469">
    <property type="entry name" value="CYTH-like_dom_sf"/>
</dbReference>
<feature type="domain" description="CYTH" evidence="1">
    <location>
        <begin position="11"/>
        <end position="222"/>
    </location>
</feature>
<reference evidence="4" key="1">
    <citation type="submission" date="2016-07" db="EMBL/GenBank/DDBJ databases">
        <authorList>
            <person name="Florea S."/>
            <person name="Webb J.S."/>
            <person name="Jaromczyk J."/>
            <person name="Schardl C.L."/>
        </authorList>
    </citation>
    <scope>NUCLEOTIDE SEQUENCE [LARGE SCALE GENOMIC DNA]</scope>
    <source>
        <strain evidence="4">MV-1</strain>
    </source>
</reference>
<dbReference type="GO" id="GO:0050355">
    <property type="term" value="F:inorganic triphosphate phosphatase activity"/>
    <property type="evidence" value="ECO:0007669"/>
    <property type="project" value="InterPro"/>
</dbReference>
<sequence length="530" mass="58662">MHSLTEGEKCGLEIELKFELSGSDVRALCRAPALKAMMVAPARTKTLRATYFDTPDSLLAARELSLRVRKESRRYVQCLKAMAPSAEGENVTGFARLEWEWPLPGPCLDFSHLRNNADIMALLEGIELSQLGAVYSTDIKRQSRELRTPGGALIQCEIDQGRVLAGTHEAPLEAPVYELELELASGDEGELLATAELIASLVPARLSARTKAQRGQTLAGGQGHEWVKAQMPKLAKGATAEEVLRTSVMSGLKQLMANEDCVLTRCHIEGVHQMRVALRRVRSVITTYKKLLPKGSFEHLSQGLKEAGFALGAARDWDVFLDEVLTNVERGFDKDPALAVMRRYAVGKQEQAYCDVDDLIHSQDYAKLLTQTLVWVASSPWRRGEPNGKGTDALQIPATKVAQHILTKRHAHVLKAGKGLKNLSIEQRHMLRITLKKARYAAEFFAELYSPKKALPYLKALKSLQESLGHLNDLATAERLMGALIADGGDVAALHRAAGMVEGWFMHAQSRREKDLLKGWKAFRAAKTFW</sequence>
<dbReference type="InterPro" id="IPR038186">
    <property type="entry name" value="CHAD_dom_sf"/>
</dbReference>
<gene>
    <name evidence="3" type="ORF">BEN30_05160</name>
</gene>
<name>A0A1E5QAC8_9PROT</name>
<evidence type="ECO:0000259" key="1">
    <source>
        <dbReference type="PROSITE" id="PS51707"/>
    </source>
</evidence>